<reference evidence="1 2" key="1">
    <citation type="submission" date="2024-10" db="EMBL/GenBank/DDBJ databases">
        <title>The Natural Products Discovery Center: Release of the First 8490 Sequenced Strains for Exploring Actinobacteria Biosynthetic Diversity.</title>
        <authorList>
            <person name="Kalkreuter E."/>
            <person name="Kautsar S.A."/>
            <person name="Yang D."/>
            <person name="Bader C.D."/>
            <person name="Teijaro C.N."/>
            <person name="Fluegel L."/>
            <person name="Davis C.M."/>
            <person name="Simpson J.R."/>
            <person name="Lauterbach L."/>
            <person name="Steele A.D."/>
            <person name="Gui C."/>
            <person name="Meng S."/>
            <person name="Li G."/>
            <person name="Viehrig K."/>
            <person name="Ye F."/>
            <person name="Su P."/>
            <person name="Kiefer A.F."/>
            <person name="Nichols A."/>
            <person name="Cepeda A.J."/>
            <person name="Yan W."/>
            <person name="Fan B."/>
            <person name="Jiang Y."/>
            <person name="Adhikari A."/>
            <person name="Zheng C.-J."/>
            <person name="Schuster L."/>
            <person name="Cowan T.M."/>
            <person name="Smanski M.J."/>
            <person name="Chevrette M.G."/>
            <person name="De Carvalho L.P.S."/>
            <person name="Shen B."/>
        </authorList>
    </citation>
    <scope>NUCLEOTIDE SEQUENCE [LARGE SCALE GENOMIC DNA]</scope>
    <source>
        <strain evidence="1 2">NPDC000087</strain>
    </source>
</reference>
<gene>
    <name evidence="1" type="ORF">ACFY35_35975</name>
</gene>
<dbReference type="EMBL" id="JBIAZU010000006">
    <property type="protein sequence ID" value="MFF5294872.1"/>
    <property type="molecule type" value="Genomic_DNA"/>
</dbReference>
<comment type="caution">
    <text evidence="1">The sequence shown here is derived from an EMBL/GenBank/DDBJ whole genome shotgun (WGS) entry which is preliminary data.</text>
</comment>
<proteinExistence type="predicted"/>
<evidence type="ECO:0000313" key="2">
    <source>
        <dbReference type="Proteomes" id="UP001602245"/>
    </source>
</evidence>
<dbReference type="RefSeq" id="WP_157297108.1">
    <property type="nucleotide sequence ID" value="NZ_JBIAZU010000006.1"/>
</dbReference>
<accession>A0ABW6WRR6</accession>
<organism evidence="1 2">
    <name type="scientific">Paractinoplanes globisporus</name>
    <dbReference type="NCBI Taxonomy" id="113565"/>
    <lineage>
        <taxon>Bacteria</taxon>
        <taxon>Bacillati</taxon>
        <taxon>Actinomycetota</taxon>
        <taxon>Actinomycetes</taxon>
        <taxon>Micromonosporales</taxon>
        <taxon>Micromonosporaceae</taxon>
        <taxon>Paractinoplanes</taxon>
    </lineage>
</organism>
<dbReference type="Proteomes" id="UP001602245">
    <property type="component" value="Unassembled WGS sequence"/>
</dbReference>
<keyword evidence="2" id="KW-1185">Reference proteome</keyword>
<name>A0ABW6WRR6_9ACTN</name>
<evidence type="ECO:0000313" key="1">
    <source>
        <dbReference type="EMBL" id="MFF5294872.1"/>
    </source>
</evidence>
<protein>
    <submittedName>
        <fullName evidence="1">Uncharacterized protein</fullName>
    </submittedName>
</protein>
<sequence length="113" mass="12791">MDVDELVGCFVVEIGVRLAWPYVGFCDNQPSRARETRLYIDAPWSFNELIAEDDDQWLHTARKLNLATIERAWVGGAGELHLVTAEGDRLAISGEATANTVGEPWRFTRWQQT</sequence>